<feature type="domain" description="Amidohydrolase 3" evidence="3">
    <location>
        <begin position="37"/>
        <end position="383"/>
    </location>
</feature>
<dbReference type="InterPro" id="IPR052349">
    <property type="entry name" value="Metallo-hydrolase_Enzymes"/>
</dbReference>
<evidence type="ECO:0000313" key="4">
    <source>
        <dbReference type="EMBL" id="MBL0373543.1"/>
    </source>
</evidence>
<dbReference type="AlphaFoldDB" id="A0A936YN79"/>
<dbReference type="InterPro" id="IPR013108">
    <property type="entry name" value="Amidohydro_3"/>
</dbReference>
<dbReference type="Gene3D" id="3.20.20.140">
    <property type="entry name" value="Metal-dependent hydrolases"/>
    <property type="match status" value="1"/>
</dbReference>
<dbReference type="PANTHER" id="PTHR32027">
    <property type="entry name" value="CYTOSINE DEAMINASE"/>
    <property type="match status" value="1"/>
</dbReference>
<proteinExistence type="predicted"/>
<dbReference type="Pfam" id="PF07969">
    <property type="entry name" value="Amidohydro_3"/>
    <property type="match status" value="1"/>
</dbReference>
<dbReference type="Gene3D" id="2.30.40.10">
    <property type="entry name" value="Urease, subunit C, domain 1"/>
    <property type="match status" value="1"/>
</dbReference>
<keyword evidence="1" id="KW-0479">Metal-binding</keyword>
<dbReference type="SUPFAM" id="SSF51556">
    <property type="entry name" value="Metallo-dependent hydrolases"/>
    <property type="match status" value="1"/>
</dbReference>
<dbReference type="GO" id="GO:0019239">
    <property type="term" value="F:deaminase activity"/>
    <property type="evidence" value="ECO:0007669"/>
    <property type="project" value="UniProtKB-ARBA"/>
</dbReference>
<evidence type="ECO:0000256" key="2">
    <source>
        <dbReference type="ARBA" id="ARBA00022801"/>
    </source>
</evidence>
<sequence length="394" mass="42722">MTTTYTNLRNIDGETIGIRCTGGRIEAIGPGITAPDAVDGDGRLVLPAFVEPHVHLDKTLWGESWQSGRRAGRLRDYIDNERRILSSNTTPPEERASRLLSEMLRHGTTTVRSHIDVAPDMGLSHVEAMLRLRETWRDRVDLQFVAFPQQGLLCRPGTADLMRQAIDMGVETVGGLDPAGIDGDPEGQLRFIFDLAVEKGAGVDIHLHDKGALGAWQIERIADHTKASGLAGKVMISHAYCLGMIPEARLDQIGQRLADLRISLMTSAPADVAVPPVERLTEIGVTVCCGSDGIRDSWSPFGNGDMLERAFLTAYRFDWNTDEDFRRAIGCATEAAARAIGLADYGLRAGARADFVMIAAQNAGDALCRRPVGRCVVRRGAVVAGEASNPSRTV</sequence>
<dbReference type="InterPro" id="IPR032466">
    <property type="entry name" value="Metal_Hydrolase"/>
</dbReference>
<accession>A0A936YN79</accession>
<dbReference type="RefSeq" id="WP_201660160.1">
    <property type="nucleotide sequence ID" value="NZ_JAEQNC010000008.1"/>
</dbReference>
<dbReference type="GO" id="GO:0016814">
    <property type="term" value="F:hydrolase activity, acting on carbon-nitrogen (but not peptide) bonds, in cyclic amidines"/>
    <property type="evidence" value="ECO:0007669"/>
    <property type="project" value="UniProtKB-ARBA"/>
</dbReference>
<dbReference type="Proteomes" id="UP000633219">
    <property type="component" value="Unassembled WGS sequence"/>
</dbReference>
<dbReference type="PANTHER" id="PTHR32027:SF9">
    <property type="entry name" value="BLL3847 PROTEIN"/>
    <property type="match status" value="1"/>
</dbReference>
<organism evidence="4 5">
    <name type="scientific">Rhizobium setariae</name>
    <dbReference type="NCBI Taxonomy" id="2801340"/>
    <lineage>
        <taxon>Bacteria</taxon>
        <taxon>Pseudomonadati</taxon>
        <taxon>Pseudomonadota</taxon>
        <taxon>Alphaproteobacteria</taxon>
        <taxon>Hyphomicrobiales</taxon>
        <taxon>Rhizobiaceae</taxon>
        <taxon>Rhizobium/Agrobacterium group</taxon>
        <taxon>Rhizobium</taxon>
    </lineage>
</organism>
<evidence type="ECO:0000256" key="1">
    <source>
        <dbReference type="ARBA" id="ARBA00022723"/>
    </source>
</evidence>
<dbReference type="CDD" id="cd01293">
    <property type="entry name" value="Bact_CD"/>
    <property type="match status" value="1"/>
</dbReference>
<keyword evidence="5" id="KW-1185">Reference proteome</keyword>
<keyword evidence="2" id="KW-0378">Hydrolase</keyword>
<dbReference type="SUPFAM" id="SSF51338">
    <property type="entry name" value="Composite domain of metallo-dependent hydrolases"/>
    <property type="match status" value="1"/>
</dbReference>
<dbReference type="EMBL" id="JAEQNC010000008">
    <property type="protein sequence ID" value="MBL0373543.1"/>
    <property type="molecule type" value="Genomic_DNA"/>
</dbReference>
<evidence type="ECO:0000259" key="3">
    <source>
        <dbReference type="Pfam" id="PF07969"/>
    </source>
</evidence>
<evidence type="ECO:0000313" key="5">
    <source>
        <dbReference type="Proteomes" id="UP000633219"/>
    </source>
</evidence>
<reference evidence="4" key="1">
    <citation type="submission" date="2021-01" db="EMBL/GenBank/DDBJ databases">
        <title>Rhizobium sp. strain KVB221 16S ribosomal RNA gene Genome sequencing and assembly.</title>
        <authorList>
            <person name="Kang M."/>
        </authorList>
    </citation>
    <scope>NUCLEOTIDE SEQUENCE</scope>
    <source>
        <strain evidence="4">KVB221</strain>
    </source>
</reference>
<dbReference type="FunFam" id="3.20.20.140:FF:000019">
    <property type="entry name" value="Cytosine deaminase"/>
    <property type="match status" value="1"/>
</dbReference>
<dbReference type="NCBIfam" id="NF004636">
    <property type="entry name" value="PRK05985.1"/>
    <property type="match status" value="1"/>
</dbReference>
<protein>
    <submittedName>
        <fullName evidence="4">Amidohydrolase family protein</fullName>
    </submittedName>
</protein>
<dbReference type="InterPro" id="IPR011059">
    <property type="entry name" value="Metal-dep_hydrolase_composite"/>
</dbReference>
<comment type="caution">
    <text evidence="4">The sequence shown here is derived from an EMBL/GenBank/DDBJ whole genome shotgun (WGS) entry which is preliminary data.</text>
</comment>
<dbReference type="GO" id="GO:0046872">
    <property type="term" value="F:metal ion binding"/>
    <property type="evidence" value="ECO:0007669"/>
    <property type="project" value="UniProtKB-KW"/>
</dbReference>
<name>A0A936YN79_9HYPH</name>
<gene>
    <name evidence="4" type="ORF">JJB09_16070</name>
</gene>